<keyword evidence="2" id="KW-1185">Reference proteome</keyword>
<dbReference type="Proteomes" id="UP000322667">
    <property type="component" value="Chromosome A03"/>
</dbReference>
<name>A0A5D2R0E1_GOSTO</name>
<protein>
    <recommendedName>
        <fullName evidence="3">Reverse transcriptase zinc-binding domain-containing protein</fullName>
    </recommendedName>
</protein>
<dbReference type="PANTHER" id="PTHR33116">
    <property type="entry name" value="REVERSE TRANSCRIPTASE ZINC-BINDING DOMAIN-CONTAINING PROTEIN-RELATED-RELATED"/>
    <property type="match status" value="1"/>
</dbReference>
<sequence>MQNFWCHIFLLPSKVIKKMNKLCNSFIWKGHELFAKGAKVSWDKVYYPKAEGGLDFKKLSIWNKVFMTRCLWLILIKVGSFWVAWSKLYVIKGPNIWKMQSLPKYS</sequence>
<evidence type="ECO:0008006" key="3">
    <source>
        <dbReference type="Google" id="ProtNLM"/>
    </source>
</evidence>
<organism evidence="1 2">
    <name type="scientific">Gossypium tomentosum</name>
    <name type="common">Hawaiian cotton</name>
    <name type="synonym">Gossypium sandvicense</name>
    <dbReference type="NCBI Taxonomy" id="34277"/>
    <lineage>
        <taxon>Eukaryota</taxon>
        <taxon>Viridiplantae</taxon>
        <taxon>Streptophyta</taxon>
        <taxon>Embryophyta</taxon>
        <taxon>Tracheophyta</taxon>
        <taxon>Spermatophyta</taxon>
        <taxon>Magnoliopsida</taxon>
        <taxon>eudicotyledons</taxon>
        <taxon>Gunneridae</taxon>
        <taxon>Pentapetalae</taxon>
        <taxon>rosids</taxon>
        <taxon>malvids</taxon>
        <taxon>Malvales</taxon>
        <taxon>Malvaceae</taxon>
        <taxon>Malvoideae</taxon>
        <taxon>Gossypium</taxon>
    </lineage>
</organism>
<dbReference type="EMBL" id="CM017612">
    <property type="protein sequence ID" value="TYI34361.1"/>
    <property type="molecule type" value="Genomic_DNA"/>
</dbReference>
<accession>A0A5D2R0E1</accession>
<proteinExistence type="predicted"/>
<dbReference type="AlphaFoldDB" id="A0A5D2R0E1"/>
<dbReference type="PANTHER" id="PTHR33116:SF84">
    <property type="entry name" value="RNA-DIRECTED DNA POLYMERASE"/>
    <property type="match status" value="1"/>
</dbReference>
<reference evidence="1 2" key="1">
    <citation type="submission" date="2019-07" db="EMBL/GenBank/DDBJ databases">
        <title>WGS assembly of Gossypium tomentosum.</title>
        <authorList>
            <person name="Chen Z.J."/>
            <person name="Sreedasyam A."/>
            <person name="Ando A."/>
            <person name="Song Q."/>
            <person name="De L."/>
            <person name="Hulse-Kemp A."/>
            <person name="Ding M."/>
            <person name="Ye W."/>
            <person name="Kirkbride R."/>
            <person name="Jenkins J."/>
            <person name="Plott C."/>
            <person name="Lovell J."/>
            <person name="Lin Y.-M."/>
            <person name="Vaughn R."/>
            <person name="Liu B."/>
            <person name="Li W."/>
            <person name="Simpson S."/>
            <person name="Scheffler B."/>
            <person name="Saski C."/>
            <person name="Grover C."/>
            <person name="Hu G."/>
            <person name="Conover J."/>
            <person name="Carlson J."/>
            <person name="Shu S."/>
            <person name="Boston L."/>
            <person name="Williams M."/>
            <person name="Peterson D."/>
            <person name="Mcgee K."/>
            <person name="Jones D."/>
            <person name="Wendel J."/>
            <person name="Stelly D."/>
            <person name="Grimwood J."/>
            <person name="Schmutz J."/>
        </authorList>
    </citation>
    <scope>NUCLEOTIDE SEQUENCE [LARGE SCALE GENOMIC DNA]</scope>
    <source>
        <strain evidence="1">7179.01</strain>
    </source>
</reference>
<evidence type="ECO:0000313" key="2">
    <source>
        <dbReference type="Proteomes" id="UP000322667"/>
    </source>
</evidence>
<evidence type="ECO:0000313" key="1">
    <source>
        <dbReference type="EMBL" id="TYI34361.1"/>
    </source>
</evidence>
<gene>
    <name evidence="1" type="ORF">ES332_A03G003600v1</name>
</gene>